<accession>J9DAD8</accession>
<comment type="caution">
    <text evidence="2">The sequence shown here is derived from an EMBL/GenBank/DDBJ whole genome shotgun (WGS) entry which is preliminary data.</text>
</comment>
<dbReference type="AlphaFoldDB" id="J9DAD8"/>
<gene>
    <name evidence="2" type="ORF">EDEG_01114</name>
</gene>
<organism evidence="2 3">
    <name type="scientific">Edhazardia aedis (strain USNM 41457)</name>
    <name type="common">Microsporidian parasite</name>
    <dbReference type="NCBI Taxonomy" id="1003232"/>
    <lineage>
        <taxon>Eukaryota</taxon>
        <taxon>Fungi</taxon>
        <taxon>Fungi incertae sedis</taxon>
        <taxon>Microsporidia</taxon>
        <taxon>Edhazardia</taxon>
    </lineage>
</organism>
<dbReference type="HOGENOM" id="CLU_1326353_0_0_1"/>
<sequence length="207" mass="23876">MRLDKDHHITSNFHFLFNENFKKINLYCINIYLRMKKNNMRNLLSFQSIRLYIYTFSLFKPIKCTNNLLCAKETNEGKQIEENSQKRDNYQRFSTSSQCRFCFRSDRLKNIKKNQERNTCGFPSLQNSSVHDESDSSSIEVISDSNSRDIGVCDTVHDESDSSSIEVISDSNSRDIGVCDTVHDESDSSSIEVISDSNSRDSGVYDI</sequence>
<keyword evidence="3" id="KW-1185">Reference proteome</keyword>
<reference evidence="2 3" key="1">
    <citation type="submission" date="2011-08" db="EMBL/GenBank/DDBJ databases">
        <authorList>
            <person name="Liu Z.J."/>
            <person name="Shi F.L."/>
            <person name="Lu J.Q."/>
            <person name="Li M."/>
            <person name="Wang Z.L."/>
        </authorList>
    </citation>
    <scope>NUCLEOTIDE SEQUENCE [LARGE SCALE GENOMIC DNA]</scope>
    <source>
        <strain evidence="2 3">USNM 41457</strain>
    </source>
</reference>
<evidence type="ECO:0000256" key="1">
    <source>
        <dbReference type="SAM" id="MobiDB-lite"/>
    </source>
</evidence>
<feature type="region of interest" description="Disordered" evidence="1">
    <location>
        <begin position="122"/>
        <end position="144"/>
    </location>
</feature>
<feature type="compositionally biased region" description="Low complexity" evidence="1">
    <location>
        <begin position="188"/>
        <end position="197"/>
    </location>
</feature>
<dbReference type="Proteomes" id="UP000003163">
    <property type="component" value="Unassembled WGS sequence"/>
</dbReference>
<protein>
    <submittedName>
        <fullName evidence="2">Uncharacterized protein</fullName>
    </submittedName>
</protein>
<feature type="region of interest" description="Disordered" evidence="1">
    <location>
        <begin position="182"/>
        <end position="207"/>
    </location>
</feature>
<evidence type="ECO:0000313" key="3">
    <source>
        <dbReference type="Proteomes" id="UP000003163"/>
    </source>
</evidence>
<dbReference type="EMBL" id="AFBI03000015">
    <property type="protein sequence ID" value="EJW04701.1"/>
    <property type="molecule type" value="Genomic_DNA"/>
</dbReference>
<dbReference type="VEuPathDB" id="MicrosporidiaDB:EDEG_01114"/>
<reference evidence="3" key="2">
    <citation type="submission" date="2015-07" db="EMBL/GenBank/DDBJ databases">
        <title>Contrasting host-pathogen interactions and genome evolution in two generalist and specialist microsporidian pathogens of mosquitoes.</title>
        <authorList>
            <consortium name="The Broad Institute Genomics Platform"/>
            <consortium name="The Broad Institute Genome Sequencing Center for Infectious Disease"/>
            <person name="Cuomo C.A."/>
            <person name="Sanscrainte N.D."/>
            <person name="Goldberg J.M."/>
            <person name="Heiman D."/>
            <person name="Young S."/>
            <person name="Zeng Q."/>
            <person name="Becnel J.J."/>
            <person name="Birren B.W."/>
        </authorList>
    </citation>
    <scope>NUCLEOTIDE SEQUENCE [LARGE SCALE GENOMIC DNA]</scope>
    <source>
        <strain evidence="3">USNM 41457</strain>
    </source>
</reference>
<evidence type="ECO:0000313" key="2">
    <source>
        <dbReference type="EMBL" id="EJW04701.1"/>
    </source>
</evidence>
<name>J9DAD8_EDHAE</name>
<proteinExistence type="predicted"/>
<dbReference type="InParanoid" id="J9DAD8"/>